<accession>A0ABP4Y5T5</accession>
<proteinExistence type="predicted"/>
<feature type="compositionally biased region" description="Basic residues" evidence="1">
    <location>
        <begin position="7"/>
        <end position="22"/>
    </location>
</feature>
<dbReference type="Proteomes" id="UP001500851">
    <property type="component" value="Unassembled WGS sequence"/>
</dbReference>
<protein>
    <submittedName>
        <fullName evidence="2">Uncharacterized protein</fullName>
    </submittedName>
</protein>
<evidence type="ECO:0000256" key="1">
    <source>
        <dbReference type="SAM" id="MobiDB-lite"/>
    </source>
</evidence>
<dbReference type="Pfam" id="PF20060">
    <property type="entry name" value="DUF6459"/>
    <property type="match status" value="1"/>
</dbReference>
<dbReference type="EMBL" id="BAAAOB010000005">
    <property type="protein sequence ID" value="GAA1799020.1"/>
    <property type="molecule type" value="Genomic_DNA"/>
</dbReference>
<keyword evidence="3" id="KW-1185">Reference proteome</keyword>
<gene>
    <name evidence="2" type="ORF">GCM10009768_30070</name>
</gene>
<dbReference type="InterPro" id="IPR045596">
    <property type="entry name" value="DUF6459"/>
</dbReference>
<reference evidence="3" key="1">
    <citation type="journal article" date="2019" name="Int. J. Syst. Evol. Microbiol.">
        <title>The Global Catalogue of Microorganisms (GCM) 10K type strain sequencing project: providing services to taxonomists for standard genome sequencing and annotation.</title>
        <authorList>
            <consortium name="The Broad Institute Genomics Platform"/>
            <consortium name="The Broad Institute Genome Sequencing Center for Infectious Disease"/>
            <person name="Wu L."/>
            <person name="Ma J."/>
        </authorList>
    </citation>
    <scope>NUCLEOTIDE SEQUENCE [LARGE SCALE GENOMIC DNA]</scope>
    <source>
        <strain evidence="3">JCM 14736</strain>
    </source>
</reference>
<feature type="region of interest" description="Disordered" evidence="1">
    <location>
        <begin position="1"/>
        <end position="47"/>
    </location>
</feature>
<evidence type="ECO:0000313" key="3">
    <source>
        <dbReference type="Proteomes" id="UP001500851"/>
    </source>
</evidence>
<organism evidence="2 3">
    <name type="scientific">Leucobacter iarius</name>
    <dbReference type="NCBI Taxonomy" id="333963"/>
    <lineage>
        <taxon>Bacteria</taxon>
        <taxon>Bacillati</taxon>
        <taxon>Actinomycetota</taxon>
        <taxon>Actinomycetes</taxon>
        <taxon>Micrococcales</taxon>
        <taxon>Microbacteriaceae</taxon>
        <taxon>Leucobacter</taxon>
    </lineage>
</organism>
<sequence length="153" mass="17828">MPDTRMRSRTHQHSPPHRHRRPQHSEHHLQWPKPQDPVPDDIPEPPPRLVRNLAVRAFEIIDGTRTAAQLGPWITPLVARRLERLRAMHEERRRVLGDQRRSVPEAGPAHITRPRPNVAEASVTLHTAVRAYAVPMRLEYLRRRWIATSLTVL</sequence>
<evidence type="ECO:0000313" key="2">
    <source>
        <dbReference type="EMBL" id="GAA1799020.1"/>
    </source>
</evidence>
<dbReference type="RefSeq" id="WP_344033456.1">
    <property type="nucleotide sequence ID" value="NZ_BAAAOB010000005.1"/>
</dbReference>
<name>A0ABP4Y5T5_9MICO</name>
<comment type="caution">
    <text evidence="2">The sequence shown here is derived from an EMBL/GenBank/DDBJ whole genome shotgun (WGS) entry which is preliminary data.</text>
</comment>